<evidence type="ECO:0000313" key="4">
    <source>
        <dbReference type="Proteomes" id="UP000284002"/>
    </source>
</evidence>
<evidence type="ECO:0000259" key="2">
    <source>
        <dbReference type="Pfam" id="PF11740"/>
    </source>
</evidence>
<protein>
    <recommendedName>
        <fullName evidence="2">KfrA N-terminal DNA-binding domain-containing protein</fullName>
    </recommendedName>
</protein>
<dbReference type="Proteomes" id="UP000284002">
    <property type="component" value="Unassembled WGS sequence"/>
</dbReference>
<organism evidence="3 4">
    <name type="scientific">Pseudomonas frederiksbergensis</name>
    <dbReference type="NCBI Taxonomy" id="104087"/>
    <lineage>
        <taxon>Bacteria</taxon>
        <taxon>Pseudomonadati</taxon>
        <taxon>Pseudomonadota</taxon>
        <taxon>Gammaproteobacteria</taxon>
        <taxon>Pseudomonadales</taxon>
        <taxon>Pseudomonadaceae</taxon>
        <taxon>Pseudomonas</taxon>
    </lineage>
</organism>
<accession>A0A423HWA4</accession>
<dbReference type="Pfam" id="PF11740">
    <property type="entry name" value="KfrA_N"/>
    <property type="match status" value="1"/>
</dbReference>
<evidence type="ECO:0000313" key="3">
    <source>
        <dbReference type="EMBL" id="RON17494.1"/>
    </source>
</evidence>
<evidence type="ECO:0000256" key="1">
    <source>
        <dbReference type="SAM" id="Coils"/>
    </source>
</evidence>
<dbReference type="AlphaFoldDB" id="A0A423HWA4"/>
<proteinExistence type="predicted"/>
<dbReference type="EMBL" id="MOBM01000010">
    <property type="protein sequence ID" value="RON17494.1"/>
    <property type="molecule type" value="Genomic_DNA"/>
</dbReference>
<reference evidence="3 4" key="1">
    <citation type="submission" date="2016-10" db="EMBL/GenBank/DDBJ databases">
        <title>Comparative genome analysis of multiple Pseudomonas spp. focuses on biocontrol and plant growth promoting traits.</title>
        <authorList>
            <person name="Tao X.-Y."/>
            <person name="Taylor C.G."/>
        </authorList>
    </citation>
    <scope>NUCLEOTIDE SEQUENCE [LARGE SCALE GENOMIC DNA]</scope>
    <source>
        <strain evidence="3 4">36C6</strain>
    </source>
</reference>
<keyword evidence="1" id="KW-0175">Coiled coil</keyword>
<feature type="coiled-coil region" evidence="1">
    <location>
        <begin position="77"/>
        <end position="129"/>
    </location>
</feature>
<gene>
    <name evidence="3" type="ORF">BK662_07150</name>
</gene>
<sequence length="130" mass="14705">MARNGITRQMVQKAKTALIAHGKNPTIKAVRTELGNTGSKTTISRYLKELEAPPKGALERLSEPLVHLIQGLSEQLKDEAEEKLIKAQTQFSLEKKQLLLQIAKTQSALDHCQRRIDKLETELKTQKERH</sequence>
<feature type="domain" description="KfrA N-terminal DNA-binding" evidence="2">
    <location>
        <begin position="7"/>
        <end position="114"/>
    </location>
</feature>
<comment type="caution">
    <text evidence="3">The sequence shown here is derived from an EMBL/GenBank/DDBJ whole genome shotgun (WGS) entry which is preliminary data.</text>
</comment>
<dbReference type="RefSeq" id="WP_123357548.1">
    <property type="nucleotide sequence ID" value="NZ_MOBM01000010.1"/>
</dbReference>
<name>A0A423HWA4_9PSED</name>
<dbReference type="InterPro" id="IPR021104">
    <property type="entry name" value="KfrA_DNA-bd_N"/>
</dbReference>